<comment type="caution">
    <text evidence="6">The sequence shown here is derived from an EMBL/GenBank/DDBJ whole genome shotgun (WGS) entry which is preliminary data.</text>
</comment>
<dbReference type="Pfam" id="PF20703">
    <property type="entry name" value="nSTAND1"/>
    <property type="match status" value="1"/>
</dbReference>
<evidence type="ECO:0000256" key="1">
    <source>
        <dbReference type="ARBA" id="ARBA00022574"/>
    </source>
</evidence>
<feature type="domain" description="Novel STAND NTPase 1" evidence="5">
    <location>
        <begin position="215"/>
        <end position="611"/>
    </location>
</feature>
<reference evidence="6 7" key="1">
    <citation type="submission" date="2019-07" db="EMBL/GenBank/DDBJ databases">
        <title>The pathways for chlorine oxyanion respiration interact through the shared metabolite chlorate.</title>
        <authorList>
            <person name="Barnum T.P."/>
            <person name="Cheng Y."/>
            <person name="Hill K.A."/>
            <person name="Lucas L.N."/>
            <person name="Carlson H.K."/>
            <person name="Coates J.D."/>
        </authorList>
    </citation>
    <scope>NUCLEOTIDE SEQUENCE [LARGE SCALE GENOMIC DNA]</scope>
    <source>
        <strain evidence="6 7">SFB-1</strain>
    </source>
</reference>
<dbReference type="InterPro" id="IPR036322">
    <property type="entry name" value="WD40_repeat_dom_sf"/>
</dbReference>
<organism evidence="6 7">
    <name type="scientific">Denitromonas halophila</name>
    <dbReference type="NCBI Taxonomy" id="1629404"/>
    <lineage>
        <taxon>Bacteria</taxon>
        <taxon>Pseudomonadati</taxon>
        <taxon>Pseudomonadota</taxon>
        <taxon>Betaproteobacteria</taxon>
        <taxon>Rhodocyclales</taxon>
        <taxon>Zoogloeaceae</taxon>
        <taxon>Denitromonas</taxon>
    </lineage>
</organism>
<evidence type="ECO:0000256" key="2">
    <source>
        <dbReference type="ARBA" id="ARBA00022737"/>
    </source>
</evidence>
<dbReference type="SUPFAM" id="SSF52200">
    <property type="entry name" value="Toll/Interleukin receptor TIR domain"/>
    <property type="match status" value="1"/>
</dbReference>
<feature type="repeat" description="WD" evidence="3">
    <location>
        <begin position="1074"/>
        <end position="1115"/>
    </location>
</feature>
<dbReference type="InterPro" id="IPR027417">
    <property type="entry name" value="P-loop_NTPase"/>
</dbReference>
<dbReference type="InterPro" id="IPR001680">
    <property type="entry name" value="WD40_rpt"/>
</dbReference>
<dbReference type="Gene3D" id="3.40.50.10140">
    <property type="entry name" value="Toll/interleukin-1 receptor homology (TIR) domain"/>
    <property type="match status" value="1"/>
</dbReference>
<dbReference type="InterPro" id="IPR015943">
    <property type="entry name" value="WD40/YVTN_repeat-like_dom_sf"/>
</dbReference>
<evidence type="ECO:0000259" key="5">
    <source>
        <dbReference type="Pfam" id="PF20703"/>
    </source>
</evidence>
<dbReference type="PROSITE" id="PS50082">
    <property type="entry name" value="WD_REPEATS_2"/>
    <property type="match status" value="2"/>
</dbReference>
<dbReference type="EMBL" id="VMNI01000007">
    <property type="protein sequence ID" value="TVO77255.1"/>
    <property type="molecule type" value="Genomic_DNA"/>
</dbReference>
<protein>
    <submittedName>
        <fullName evidence="6">TIR domain-containing protein</fullName>
    </submittedName>
</protein>
<evidence type="ECO:0000256" key="3">
    <source>
        <dbReference type="PROSITE-ProRule" id="PRU00221"/>
    </source>
</evidence>
<dbReference type="PANTHER" id="PTHR22847:SF637">
    <property type="entry name" value="WD REPEAT DOMAIN 5B"/>
    <property type="match status" value="1"/>
</dbReference>
<dbReference type="Pfam" id="PF13676">
    <property type="entry name" value="TIR_2"/>
    <property type="match status" value="1"/>
</dbReference>
<evidence type="ECO:0000313" key="6">
    <source>
        <dbReference type="EMBL" id="TVO77255.1"/>
    </source>
</evidence>
<dbReference type="InterPro" id="IPR035897">
    <property type="entry name" value="Toll_tir_struct_dom_sf"/>
</dbReference>
<dbReference type="GO" id="GO:0007165">
    <property type="term" value="P:signal transduction"/>
    <property type="evidence" value="ECO:0007669"/>
    <property type="project" value="InterPro"/>
</dbReference>
<dbReference type="InterPro" id="IPR000157">
    <property type="entry name" value="TIR_dom"/>
</dbReference>
<dbReference type="Gene3D" id="2.130.10.10">
    <property type="entry name" value="YVTN repeat-like/Quinoprotein amine dehydrogenase"/>
    <property type="match status" value="2"/>
</dbReference>
<feature type="domain" description="TIR" evidence="4">
    <location>
        <begin position="74"/>
        <end position="192"/>
    </location>
</feature>
<proteinExistence type="predicted"/>
<accession>A0A557SIJ7</accession>
<dbReference type="SMART" id="SM00320">
    <property type="entry name" value="WD40"/>
    <property type="match status" value="4"/>
</dbReference>
<name>A0A557SIJ7_9RHOO</name>
<dbReference type="SUPFAM" id="SSF50978">
    <property type="entry name" value="WD40 repeat-like"/>
    <property type="match status" value="1"/>
</dbReference>
<sequence length="1299" mass="140260">MRCRPSGGWTDGRSARLQCLRWSGRNVAARQACAVSGSFLERLFAPRRAFQRVPGSACWPLNGNTRAGAPVSGIFISHSSRDNTAADDLATRLRAQGYQSLFLDFDPADGIPVGRHWEREIYAQLRACSGVVVLCSVHSMASDWCFAEITHARALGKQLFPLIIDACELRSVLLDTQSTDLRPDAEAGYARLWRGMRSAGLDPTDSFDWDVHRPPYPGLTPFQMADAAVYFGRDDDQRCCLDTLAQMRRYGGDRLLVLVGTSGSGKSSLVRAGVIPKLSRMPDWHVLAPMRPRQQPVDELARALPEAPRVRLIGDTSERALAVAAAEVAAASNPGAERRAVLLVIDQLEELVTTSDAAAAARFVDLLRTALVGEGGDLYCLATLRADYLSALQSHAAWGQMPFREMSLGPMTPRHFAEIISKPAQVAGIELEPGLVETMVQDTGTADALPLLAFTLNRLWRDFGADGKITLDEYTERVGGLEGAIRQEADAVLAALKPTRPQISELRRAFRHMVRVDPEGQYTRRSMRWQEIPAEIHPLMEAFVKARLLVSGQEDPGAGSEGARTLEVAHEALFRAWDRLKRWLDEDRAFLLWRQHLRPEADAWQAAPKDQGLLLRGGPLAEAHRWLNEREREVDDTLRAFIAASTQAARRARRRWRALEAGIAIGFVAVSWLGVKLWQQRLETHTQLVNSYWSGAVSARDATGDALKAAHYFARVADLTPLTQARESALIGVGVLSGGVALNRMIALPAAPDGVGVRADDALLVSWSAGDATLHDLHSGATLAQAAHATPLQEALIAAQRHVVSRDAAGGVWLWSPGQAARALASDAIAGIALDEDGRRLLGWHAGGVRIWSLPEGDVVHRLTLTASIAGARFLGGEGVLAWSKDGQFWQWRIGEAEASSTWQMACAVRGVDIAVDAGSVLSWCDATLMRHDFTPDGAQVPPWASPETVDGARIVPGGDVIVSWNAARGRLRLWNAATGQPRFDQPLARDSDDSISHVLVAPQGARIISSGGGGNIDLWDVAEGAAAARGRHDKNEATVSTAIAPDGTRVLAWSATAGARLWDTNTMTPLSLPLRHRERITGAAFFDDGEGIVTWSNDADLRVWRRHPGAELTAPVAASSSASSKARATVPDTALKARLDALGLHGYELLDQRDDATLVAAGPLARRLGADGLLSPPLTLNEGVSSGALLADGRIVLWGNTSVQLWDAISGQPLSAQLRSDVLYPESARVDGGLLTSDGNRARQWRWPVPDTAGVAAQQWLAVTSATQMDAQGAMSVMTREAWCALAGAVPDRAACAK</sequence>
<dbReference type="Proteomes" id="UP000318349">
    <property type="component" value="Unassembled WGS sequence"/>
</dbReference>
<keyword evidence="1 3" id="KW-0853">WD repeat</keyword>
<dbReference type="SUPFAM" id="SSF52540">
    <property type="entry name" value="P-loop containing nucleoside triphosphate hydrolases"/>
    <property type="match status" value="1"/>
</dbReference>
<feature type="repeat" description="WD" evidence="3">
    <location>
        <begin position="989"/>
        <end position="1030"/>
    </location>
</feature>
<dbReference type="PANTHER" id="PTHR22847">
    <property type="entry name" value="WD40 REPEAT PROTEIN"/>
    <property type="match status" value="1"/>
</dbReference>
<evidence type="ECO:0000259" key="4">
    <source>
        <dbReference type="Pfam" id="PF13676"/>
    </source>
</evidence>
<dbReference type="InterPro" id="IPR049052">
    <property type="entry name" value="nSTAND1"/>
</dbReference>
<keyword evidence="2" id="KW-0677">Repeat</keyword>
<evidence type="ECO:0000313" key="7">
    <source>
        <dbReference type="Proteomes" id="UP000318349"/>
    </source>
</evidence>
<gene>
    <name evidence="6" type="ORF">FHP89_07970</name>
</gene>